<feature type="compositionally biased region" description="Polar residues" evidence="1">
    <location>
        <begin position="291"/>
        <end position="309"/>
    </location>
</feature>
<dbReference type="PANTHER" id="PTHR13696:SF52">
    <property type="entry name" value="PARA FAMILY PROTEIN CT_582"/>
    <property type="match status" value="1"/>
</dbReference>
<dbReference type="InterPro" id="IPR027417">
    <property type="entry name" value="P-loop_NTPase"/>
</dbReference>
<feature type="region of interest" description="Disordered" evidence="1">
    <location>
        <begin position="252"/>
        <end position="309"/>
    </location>
</feature>
<comment type="caution">
    <text evidence="3">The sequence shown here is derived from an EMBL/GenBank/DDBJ whole genome shotgun (WGS) entry which is preliminary data.</text>
</comment>
<dbReference type="Proteomes" id="UP000547674">
    <property type="component" value="Unassembled WGS sequence"/>
</dbReference>
<organism evidence="3 4">
    <name type="scientific">Eiseniibacteriota bacterium</name>
    <dbReference type="NCBI Taxonomy" id="2212470"/>
    <lineage>
        <taxon>Bacteria</taxon>
        <taxon>Candidatus Eiseniibacteriota</taxon>
    </lineage>
</organism>
<dbReference type="PANTHER" id="PTHR13696">
    <property type="entry name" value="P-LOOP CONTAINING NUCLEOSIDE TRIPHOSPHATE HYDROLASE"/>
    <property type="match status" value="1"/>
</dbReference>
<protein>
    <submittedName>
        <fullName evidence="3">ParA family protein</fullName>
    </submittedName>
</protein>
<accession>A0A7Y2E6J2</accession>
<dbReference type="Gene3D" id="3.40.50.300">
    <property type="entry name" value="P-loop containing nucleotide triphosphate hydrolases"/>
    <property type="match status" value="1"/>
</dbReference>
<name>A0A7Y2E6J2_UNCEI</name>
<proteinExistence type="predicted"/>
<evidence type="ECO:0000313" key="4">
    <source>
        <dbReference type="Proteomes" id="UP000547674"/>
    </source>
</evidence>
<dbReference type="CDD" id="cd02042">
    <property type="entry name" value="ParAB_family"/>
    <property type="match status" value="1"/>
</dbReference>
<dbReference type="InterPro" id="IPR050678">
    <property type="entry name" value="DNA_Partitioning_ATPase"/>
</dbReference>
<dbReference type="AlphaFoldDB" id="A0A7Y2E6J2"/>
<reference evidence="3 4" key="1">
    <citation type="submission" date="2020-03" db="EMBL/GenBank/DDBJ databases">
        <title>Metabolic flexibility allows generalist bacteria to become dominant in a frequently disturbed ecosystem.</title>
        <authorList>
            <person name="Chen Y.-J."/>
            <person name="Leung P.M."/>
            <person name="Bay S.K."/>
            <person name="Hugenholtz P."/>
            <person name="Kessler A.J."/>
            <person name="Shelley G."/>
            <person name="Waite D.W."/>
            <person name="Cook P.L."/>
            <person name="Greening C."/>
        </authorList>
    </citation>
    <scope>NUCLEOTIDE SEQUENCE [LARGE SCALE GENOMIC DNA]</scope>
    <source>
        <strain evidence="3">SS_bin_28</strain>
    </source>
</reference>
<dbReference type="Pfam" id="PF13614">
    <property type="entry name" value="AAA_31"/>
    <property type="match status" value="1"/>
</dbReference>
<evidence type="ECO:0000256" key="1">
    <source>
        <dbReference type="SAM" id="MobiDB-lite"/>
    </source>
</evidence>
<sequence>MSIAIVSQKGGVGKTTLAANLAAAFADLKFKTLLIEIDPQGSLIPCFGLNRFDLHRGLSGCLADETNPVDAVERSVRENLDIMPVNIWSHEEEDTYVAAVKQEPMSLRRVVQTFSDEYDYILLDCPPALGPLTHAALSAVDRYLVPVQAEAMNLSSLGRLENLASEIRATVNPGLQLEGHVVTMAAMRTRHANHIVEKLTLDPGTSLINTIIPRSIKVAEEAIKGRPTVTLSSSNRAARAFQTLAEEILSRHSRERAAAPVVDNGEENEDSQNGGEEIQAWQEVLSDMPEESQNGSYSYVSQPRISWDD</sequence>
<evidence type="ECO:0000313" key="3">
    <source>
        <dbReference type="EMBL" id="NNF05282.1"/>
    </source>
</evidence>
<evidence type="ECO:0000259" key="2">
    <source>
        <dbReference type="Pfam" id="PF13614"/>
    </source>
</evidence>
<gene>
    <name evidence="3" type="ORF">HKN21_00845</name>
</gene>
<dbReference type="InterPro" id="IPR025669">
    <property type="entry name" value="AAA_dom"/>
</dbReference>
<dbReference type="EMBL" id="JABDJR010000026">
    <property type="protein sequence ID" value="NNF05282.1"/>
    <property type="molecule type" value="Genomic_DNA"/>
</dbReference>
<feature type="domain" description="AAA" evidence="2">
    <location>
        <begin position="3"/>
        <end position="176"/>
    </location>
</feature>
<dbReference type="SUPFAM" id="SSF52540">
    <property type="entry name" value="P-loop containing nucleoside triphosphate hydrolases"/>
    <property type="match status" value="1"/>
</dbReference>